<dbReference type="PANTHER" id="PTHR18929">
    <property type="entry name" value="PROTEIN DISULFIDE ISOMERASE"/>
    <property type="match status" value="1"/>
</dbReference>
<evidence type="ECO:0000256" key="8">
    <source>
        <dbReference type="ARBA" id="ARBA00022824"/>
    </source>
</evidence>
<dbReference type="SUPFAM" id="SSF52833">
    <property type="entry name" value="Thioredoxin-like"/>
    <property type="match status" value="4"/>
</dbReference>
<organism evidence="17 18">
    <name type="scientific">Morella rubra</name>
    <name type="common">Chinese bayberry</name>
    <dbReference type="NCBI Taxonomy" id="262757"/>
    <lineage>
        <taxon>Eukaryota</taxon>
        <taxon>Viridiplantae</taxon>
        <taxon>Streptophyta</taxon>
        <taxon>Embryophyta</taxon>
        <taxon>Tracheophyta</taxon>
        <taxon>Spermatophyta</taxon>
        <taxon>Magnoliopsida</taxon>
        <taxon>eudicotyledons</taxon>
        <taxon>Gunneridae</taxon>
        <taxon>Pentapetalae</taxon>
        <taxon>rosids</taxon>
        <taxon>fabids</taxon>
        <taxon>Fagales</taxon>
        <taxon>Myricaceae</taxon>
        <taxon>Morella</taxon>
    </lineage>
</organism>
<feature type="disulfide bond" description="Redox-active" evidence="14">
    <location>
        <begin position="56"/>
        <end position="59"/>
    </location>
</feature>
<accession>A0A6A1VCK9</accession>
<evidence type="ECO:0000256" key="10">
    <source>
        <dbReference type="ARBA" id="ARBA00023180"/>
    </source>
</evidence>
<evidence type="ECO:0000256" key="9">
    <source>
        <dbReference type="ARBA" id="ARBA00023157"/>
    </source>
</evidence>
<dbReference type="FunFam" id="3.40.30.10:FF:000152">
    <property type="entry name" value="Protein disulfide-isomerase"/>
    <property type="match status" value="1"/>
</dbReference>
<dbReference type="NCBIfam" id="TIGR01130">
    <property type="entry name" value="ER_PDI_fam"/>
    <property type="match status" value="1"/>
</dbReference>
<comment type="catalytic activity">
    <reaction evidence="1">
        <text>Catalyzes the rearrangement of -S-S- bonds in proteins.</text>
        <dbReference type="EC" id="5.3.4.1"/>
    </reaction>
</comment>
<dbReference type="GO" id="GO:0034976">
    <property type="term" value="P:response to endoplasmic reticulum stress"/>
    <property type="evidence" value="ECO:0007669"/>
    <property type="project" value="TreeGrafter"/>
</dbReference>
<evidence type="ECO:0000256" key="4">
    <source>
        <dbReference type="ARBA" id="ARBA00006347"/>
    </source>
</evidence>
<keyword evidence="9 14" id="KW-1015">Disulfide bond</keyword>
<gene>
    <name evidence="17" type="ORF">CJ030_MR6G010780</name>
</gene>
<evidence type="ECO:0000256" key="11">
    <source>
        <dbReference type="ARBA" id="ARBA00023235"/>
    </source>
</evidence>
<keyword evidence="7" id="KW-0677">Repeat</keyword>
<evidence type="ECO:0000256" key="15">
    <source>
        <dbReference type="SAM" id="SignalP"/>
    </source>
</evidence>
<dbReference type="CDD" id="cd02981">
    <property type="entry name" value="PDI_b_family"/>
    <property type="match status" value="1"/>
</dbReference>
<feature type="chain" id="PRO_5025509099" description="Protein disulfide-isomerase" evidence="15">
    <location>
        <begin position="26"/>
        <end position="491"/>
    </location>
</feature>
<sequence length="491" mass="55438">MDSRSWASLFCMLVPFLCNASLVSAGEQVLTLDHSNFTDTVSKHKFIVVEFYAPWCSHCIKLSPEYEKAASILSSHDPPVILAKVDASHEANEELAREFEITGLPTIKIFRNGGKYIQEYRGPRESDGIVAYLEKQVGPASDEIKYMEDAANLIGENKIVIVGIFPEFSGEEFENFTALSEILRSEYAFGHTLDAKLLPRGESLVNRPTVRLLKPFDELFVDFQEFDVDALEKFVEEASAPIVTLFNRDPSNHPFVFKFFNSPNAKAMLVVDFNSEQIDSFKSKFHDIAEHYKGKGISFLMGDIEASQGLFEFFGLKDDQLPLIFIQNSNGQKYLKPNVEPEHIGPWLKEYTDGDLKPFLKSGPIPDSNNEPVKMIVADSLHDMVFSSGKNVLLEFYAPWCEQCKKLAPILDEVAVSFENDADVLIAKLDGSANDIPRDIFEVQGYPTLYFKSASGNVLQYDGKRTKEDIIDFIQKHRYRTAEPDTVKDEL</sequence>
<keyword evidence="18" id="KW-1185">Reference proteome</keyword>
<dbReference type="CDD" id="cd02995">
    <property type="entry name" value="PDI_a_PDI_a'_C"/>
    <property type="match status" value="1"/>
</dbReference>
<reference evidence="17 18" key="1">
    <citation type="journal article" date="2019" name="Plant Biotechnol. J.">
        <title>The red bayberry genome and genetic basis of sex determination.</title>
        <authorList>
            <person name="Jia H.M."/>
            <person name="Jia H.J."/>
            <person name="Cai Q.L."/>
            <person name="Wang Y."/>
            <person name="Zhao H.B."/>
            <person name="Yang W.F."/>
            <person name="Wang G.Y."/>
            <person name="Li Y.H."/>
            <person name="Zhan D.L."/>
            <person name="Shen Y.T."/>
            <person name="Niu Q.F."/>
            <person name="Chang L."/>
            <person name="Qiu J."/>
            <person name="Zhao L."/>
            <person name="Xie H.B."/>
            <person name="Fu W.Y."/>
            <person name="Jin J."/>
            <person name="Li X.W."/>
            <person name="Jiao Y."/>
            <person name="Zhou C.C."/>
            <person name="Tu T."/>
            <person name="Chai C.Y."/>
            <person name="Gao J.L."/>
            <person name="Fan L.J."/>
            <person name="van de Weg E."/>
            <person name="Wang J.Y."/>
            <person name="Gao Z.S."/>
        </authorList>
    </citation>
    <scope>NUCLEOTIDE SEQUENCE [LARGE SCALE GENOMIC DNA]</scope>
    <source>
        <tissue evidence="17">Leaves</tissue>
    </source>
</reference>
<dbReference type="Pfam" id="PF00085">
    <property type="entry name" value="Thioredoxin"/>
    <property type="match status" value="2"/>
</dbReference>
<feature type="domain" description="Thioredoxin" evidence="16">
    <location>
        <begin position="351"/>
        <end position="479"/>
    </location>
</feature>
<dbReference type="GO" id="GO:0005788">
    <property type="term" value="C:endoplasmic reticulum lumen"/>
    <property type="evidence" value="ECO:0007669"/>
    <property type="project" value="UniProtKB-SubCell"/>
</dbReference>
<evidence type="ECO:0000313" key="17">
    <source>
        <dbReference type="EMBL" id="KAB1210484.1"/>
    </source>
</evidence>
<keyword evidence="10" id="KW-0325">Glycoprotein</keyword>
<comment type="caution">
    <text evidence="17">The sequence shown here is derived from an EMBL/GenBank/DDBJ whole genome shotgun (WGS) entry which is preliminary data.</text>
</comment>
<comment type="function">
    <text evidence="2">Participates in the folding of proteins containing disulfide bonds, may be involved in glycosylation, prolyl hydroxylation and triglyceride transfer.</text>
</comment>
<evidence type="ECO:0000259" key="16">
    <source>
        <dbReference type="PROSITE" id="PS51352"/>
    </source>
</evidence>
<evidence type="ECO:0000256" key="3">
    <source>
        <dbReference type="ARBA" id="ARBA00004319"/>
    </source>
</evidence>
<feature type="domain" description="Thioredoxin" evidence="16">
    <location>
        <begin position="8"/>
        <end position="138"/>
    </location>
</feature>
<keyword evidence="6 15" id="KW-0732">Signal</keyword>
<dbReference type="GO" id="GO:0006457">
    <property type="term" value="P:protein folding"/>
    <property type="evidence" value="ECO:0007669"/>
    <property type="project" value="TreeGrafter"/>
</dbReference>
<dbReference type="PROSITE" id="PS51352">
    <property type="entry name" value="THIOREDOXIN_2"/>
    <property type="match status" value="2"/>
</dbReference>
<dbReference type="Proteomes" id="UP000516437">
    <property type="component" value="Chromosome 6"/>
</dbReference>
<dbReference type="InterPro" id="IPR005792">
    <property type="entry name" value="Prot_disulphide_isomerase"/>
</dbReference>
<evidence type="ECO:0000256" key="1">
    <source>
        <dbReference type="ARBA" id="ARBA00001182"/>
    </source>
</evidence>
<dbReference type="GO" id="GO:0003756">
    <property type="term" value="F:protein disulfide isomerase activity"/>
    <property type="evidence" value="ECO:0007669"/>
    <property type="project" value="UniProtKB-EC"/>
</dbReference>
<name>A0A6A1VCK9_9ROSI</name>
<keyword evidence="8" id="KW-0256">Endoplasmic reticulum</keyword>
<evidence type="ECO:0000256" key="12">
    <source>
        <dbReference type="ARBA" id="ARBA00023284"/>
    </source>
</evidence>
<dbReference type="FunFam" id="3.40.30.10:FF:000184">
    <property type="entry name" value="Protein disulfide-isomerase"/>
    <property type="match status" value="1"/>
</dbReference>
<dbReference type="OrthoDB" id="427280at2759"/>
<dbReference type="PANTHER" id="PTHR18929:SF254">
    <property type="entry name" value="PROTEIN DISULFIDE-ISOMERASE"/>
    <property type="match status" value="1"/>
</dbReference>
<dbReference type="CDD" id="cd02961">
    <property type="entry name" value="PDI_a_family"/>
    <property type="match status" value="1"/>
</dbReference>
<evidence type="ECO:0000313" key="18">
    <source>
        <dbReference type="Proteomes" id="UP000516437"/>
    </source>
</evidence>
<dbReference type="CDD" id="cd02982">
    <property type="entry name" value="PDI_b'_family"/>
    <property type="match status" value="1"/>
</dbReference>
<keyword evidence="11 17" id="KW-0413">Isomerase</keyword>
<keyword evidence="12 14" id="KW-0676">Redox-active center</keyword>
<evidence type="ECO:0000256" key="2">
    <source>
        <dbReference type="ARBA" id="ARBA00002692"/>
    </source>
</evidence>
<evidence type="ECO:0000256" key="7">
    <source>
        <dbReference type="ARBA" id="ARBA00022737"/>
    </source>
</evidence>
<comment type="similarity">
    <text evidence="4">Belongs to the protein disulfide isomerase family.</text>
</comment>
<dbReference type="Gene3D" id="3.40.30.10">
    <property type="entry name" value="Glutaredoxin"/>
    <property type="match status" value="4"/>
</dbReference>
<proteinExistence type="inferred from homology"/>
<dbReference type="FunFam" id="3.40.30.10:FF:000150">
    <property type="entry name" value="Protein disulfide-isomerase"/>
    <property type="match status" value="1"/>
</dbReference>
<comment type="subcellular location">
    <subcellularLocation>
        <location evidence="3">Endoplasmic reticulum lumen</location>
    </subcellularLocation>
</comment>
<dbReference type="InterPro" id="IPR013766">
    <property type="entry name" value="Thioredoxin_domain"/>
</dbReference>
<dbReference type="InterPro" id="IPR036249">
    <property type="entry name" value="Thioredoxin-like_sf"/>
</dbReference>
<dbReference type="FunFam" id="3.40.30.10:FF:000143">
    <property type="entry name" value="Protein disulfide-isomerase"/>
    <property type="match status" value="1"/>
</dbReference>
<evidence type="ECO:0000256" key="6">
    <source>
        <dbReference type="ARBA" id="ARBA00022729"/>
    </source>
</evidence>
<evidence type="ECO:0000256" key="5">
    <source>
        <dbReference type="ARBA" id="ARBA00012723"/>
    </source>
</evidence>
<dbReference type="AlphaFoldDB" id="A0A6A1VCK9"/>
<feature type="signal peptide" evidence="15">
    <location>
        <begin position="1"/>
        <end position="25"/>
    </location>
</feature>
<evidence type="ECO:0000256" key="13">
    <source>
        <dbReference type="ARBA" id="ARBA00039846"/>
    </source>
</evidence>
<dbReference type="Pfam" id="PF13848">
    <property type="entry name" value="Thioredoxin_6"/>
    <property type="match status" value="1"/>
</dbReference>
<dbReference type="EC" id="5.3.4.1" evidence="5"/>
<dbReference type="EMBL" id="RXIC02000024">
    <property type="protein sequence ID" value="KAB1210484.1"/>
    <property type="molecule type" value="Genomic_DNA"/>
</dbReference>
<feature type="disulfide bond" description="Redox-active" evidence="14">
    <location>
        <begin position="401"/>
        <end position="404"/>
    </location>
</feature>
<evidence type="ECO:0000256" key="14">
    <source>
        <dbReference type="PIRSR" id="PIRSR605792-51"/>
    </source>
</evidence>
<dbReference type="PRINTS" id="PR00421">
    <property type="entry name" value="THIOREDOXIN"/>
</dbReference>
<protein>
    <recommendedName>
        <fullName evidence="13">Protein disulfide-isomerase</fullName>
        <ecNumber evidence="5">5.3.4.1</ecNumber>
    </recommendedName>
</protein>